<evidence type="ECO:0000313" key="2">
    <source>
        <dbReference type="Proteomes" id="UP000499080"/>
    </source>
</evidence>
<accession>A0A4Y2JE09</accession>
<sequence>MTHPSAHRESISVVIGADCLWKLAKEEIKRIHENEIALDKIFGWCIQGCFSLSGLKSAESICFNLLVEEKLSRTLESFWNIESLGVNSLDERFEDEEALRLFENSIPQKNDRYDVRLPWIYKNIILQGNYEMPKEDSLIYGSNFVRT</sequence>
<dbReference type="Proteomes" id="UP000499080">
    <property type="component" value="Unassembled WGS sequence"/>
</dbReference>
<gene>
    <name evidence="1" type="ORF">AVEN_86734_1</name>
</gene>
<name>A0A4Y2JE09_ARAVE</name>
<keyword evidence="2" id="KW-1185">Reference proteome</keyword>
<evidence type="ECO:0000313" key="1">
    <source>
        <dbReference type="EMBL" id="GBM88541.1"/>
    </source>
</evidence>
<comment type="caution">
    <text evidence="1">The sequence shown here is derived from an EMBL/GenBank/DDBJ whole genome shotgun (WGS) entry which is preliminary data.</text>
</comment>
<dbReference type="AlphaFoldDB" id="A0A4Y2JE09"/>
<dbReference type="OrthoDB" id="8060999at2759"/>
<dbReference type="EMBL" id="BGPR01003473">
    <property type="protein sequence ID" value="GBM88541.1"/>
    <property type="molecule type" value="Genomic_DNA"/>
</dbReference>
<reference evidence="1 2" key="1">
    <citation type="journal article" date="2019" name="Sci. Rep.">
        <title>Orb-weaving spider Araneus ventricosus genome elucidates the spidroin gene catalogue.</title>
        <authorList>
            <person name="Kono N."/>
            <person name="Nakamura H."/>
            <person name="Ohtoshi R."/>
            <person name="Moran D.A.P."/>
            <person name="Shinohara A."/>
            <person name="Yoshida Y."/>
            <person name="Fujiwara M."/>
            <person name="Mori M."/>
            <person name="Tomita M."/>
            <person name="Arakawa K."/>
        </authorList>
    </citation>
    <scope>NUCLEOTIDE SEQUENCE [LARGE SCALE GENOMIC DNA]</scope>
</reference>
<proteinExistence type="predicted"/>
<organism evidence="1 2">
    <name type="scientific">Araneus ventricosus</name>
    <name type="common">Orbweaver spider</name>
    <name type="synonym">Epeira ventricosa</name>
    <dbReference type="NCBI Taxonomy" id="182803"/>
    <lineage>
        <taxon>Eukaryota</taxon>
        <taxon>Metazoa</taxon>
        <taxon>Ecdysozoa</taxon>
        <taxon>Arthropoda</taxon>
        <taxon>Chelicerata</taxon>
        <taxon>Arachnida</taxon>
        <taxon>Araneae</taxon>
        <taxon>Araneomorphae</taxon>
        <taxon>Entelegynae</taxon>
        <taxon>Araneoidea</taxon>
        <taxon>Araneidae</taxon>
        <taxon>Araneus</taxon>
    </lineage>
</organism>
<evidence type="ECO:0008006" key="3">
    <source>
        <dbReference type="Google" id="ProtNLM"/>
    </source>
</evidence>
<protein>
    <recommendedName>
        <fullName evidence="3">Peptidase aspartic putative domain-containing protein</fullName>
    </recommendedName>
</protein>